<keyword evidence="3" id="KW-1185">Reference proteome</keyword>
<keyword evidence="1" id="KW-0812">Transmembrane</keyword>
<proteinExistence type="predicted"/>
<dbReference type="EMBL" id="BMMP01000013">
    <property type="protein sequence ID" value="GGO53544.1"/>
    <property type="molecule type" value="Genomic_DNA"/>
</dbReference>
<reference evidence="3" key="1">
    <citation type="journal article" date="2019" name="Int. J. Syst. Evol. Microbiol.">
        <title>The Global Catalogue of Microorganisms (GCM) 10K type strain sequencing project: providing services to taxonomists for standard genome sequencing and annotation.</title>
        <authorList>
            <consortium name="The Broad Institute Genomics Platform"/>
            <consortium name="The Broad Institute Genome Sequencing Center for Infectious Disease"/>
            <person name="Wu L."/>
            <person name="Ma J."/>
        </authorList>
    </citation>
    <scope>NUCLEOTIDE SEQUENCE [LARGE SCALE GENOMIC DNA]</scope>
    <source>
        <strain evidence="3">CGMCC 4.7178</strain>
    </source>
</reference>
<dbReference type="InterPro" id="IPR010773">
    <property type="entry name" value="Mycophage_PG1_Gp7"/>
</dbReference>
<name>A0ABQ2MJ46_9ACTN</name>
<organism evidence="2 3">
    <name type="scientific">Streptomyces daqingensis</name>
    <dbReference type="NCBI Taxonomy" id="1472640"/>
    <lineage>
        <taxon>Bacteria</taxon>
        <taxon>Bacillati</taxon>
        <taxon>Actinomycetota</taxon>
        <taxon>Actinomycetes</taxon>
        <taxon>Kitasatosporales</taxon>
        <taxon>Streptomycetaceae</taxon>
        <taxon>Streptomyces</taxon>
    </lineage>
</organism>
<gene>
    <name evidence="2" type="ORF">GCM10012287_40430</name>
</gene>
<feature type="transmembrane region" description="Helical" evidence="1">
    <location>
        <begin position="46"/>
        <end position="69"/>
    </location>
</feature>
<evidence type="ECO:0008006" key="4">
    <source>
        <dbReference type="Google" id="ProtNLM"/>
    </source>
</evidence>
<accession>A0ABQ2MJ46</accession>
<protein>
    <recommendedName>
        <fullName evidence="4">DUF1360 domain-containing protein</fullName>
    </recommendedName>
</protein>
<dbReference type="Pfam" id="PF07098">
    <property type="entry name" value="DUF1360"/>
    <property type="match status" value="1"/>
</dbReference>
<evidence type="ECO:0000313" key="2">
    <source>
        <dbReference type="EMBL" id="GGO53544.1"/>
    </source>
</evidence>
<feature type="transmembrane region" description="Helical" evidence="1">
    <location>
        <begin position="76"/>
        <end position="97"/>
    </location>
</feature>
<evidence type="ECO:0000256" key="1">
    <source>
        <dbReference type="SAM" id="Phobius"/>
    </source>
</evidence>
<dbReference type="Proteomes" id="UP000631535">
    <property type="component" value="Unassembled WGS sequence"/>
</dbReference>
<keyword evidence="1" id="KW-1133">Transmembrane helix</keyword>
<keyword evidence="1" id="KW-0472">Membrane</keyword>
<evidence type="ECO:0000313" key="3">
    <source>
        <dbReference type="Proteomes" id="UP000631535"/>
    </source>
</evidence>
<comment type="caution">
    <text evidence="2">The sequence shown here is derived from an EMBL/GenBank/DDBJ whole genome shotgun (WGS) entry which is preliminary data.</text>
</comment>
<sequence>MNAMNVVVFLLALGITCRITRLITKDTLAAGFRSWTAQRFGDDSKFAYLVTCSWCTSVWVAAAVVPVAFLAGNTVAFQAVAMVLTLSYLSGVASNWLD</sequence>